<keyword evidence="4" id="KW-0804">Transcription</keyword>
<gene>
    <name evidence="7" type="ORF">BJY01DRAFT_256123</name>
</gene>
<comment type="subcellular location">
    <subcellularLocation>
        <location evidence="1">Nucleus</location>
    </subcellularLocation>
</comment>
<evidence type="ECO:0000256" key="1">
    <source>
        <dbReference type="ARBA" id="ARBA00004123"/>
    </source>
</evidence>
<sequence length="513" mass="59185">MCTLKRWRCDLATSPYNTQADITDEPQPGIDLALPTSDIPADVCNELVDLYFDLIHDKQHIIFHRHSFVQEQRHGRAADFLVLGMVALMARFSSHPFFAHIPPWNRASPWLQRAVQAFNTRRKLIDIPSLQGCILLAFVSFVEMNEDQDTLLSAQAVRMVQVLQLPITLSSDPIMREIEIRLFWQCWMMDTWHSVQAQLPAQLRANPQFKRPLEEATFSAMRISNPPDLSTGNRAVQLGLRECSLWSLVLPLTEIHGQIVLLNDQLAHHRLSRSDIRSEVAALSSRLDQWIVDLPDGLRDTKDNWRVQTERGFHREFASMHMLYHHQSQLLYYQFLHKAVFSTKLEISGPDPEAFHYAARCKTHATTLSQIMWNTRSTSSTDTACLWSPLNGHLLVIATSIHLHSMLFDTDPTALEKARLIMEHNFIMLMQLQKYWPSLQLSLSRVRAFHGACLMERTHKHFDMDHWMITFLNRYKSTVPDRYAGFSNNMDVGQPIVGSPAANELWRKLFGRS</sequence>
<keyword evidence="8" id="KW-1185">Reference proteome</keyword>
<evidence type="ECO:0000259" key="6">
    <source>
        <dbReference type="Pfam" id="PF04082"/>
    </source>
</evidence>
<evidence type="ECO:0000313" key="8">
    <source>
        <dbReference type="Proteomes" id="UP001610446"/>
    </source>
</evidence>
<dbReference type="Pfam" id="PF04082">
    <property type="entry name" value="Fungal_trans"/>
    <property type="match status" value="1"/>
</dbReference>
<dbReference type="InterPro" id="IPR007219">
    <property type="entry name" value="XnlR_reg_dom"/>
</dbReference>
<dbReference type="Proteomes" id="UP001610446">
    <property type="component" value="Unassembled WGS sequence"/>
</dbReference>
<evidence type="ECO:0000313" key="7">
    <source>
        <dbReference type="EMBL" id="KAL2826021.1"/>
    </source>
</evidence>
<comment type="caution">
    <text evidence="7">The sequence shown here is derived from an EMBL/GenBank/DDBJ whole genome shotgun (WGS) entry which is preliminary data.</text>
</comment>
<feature type="domain" description="Xylanolytic transcriptional activator regulatory" evidence="6">
    <location>
        <begin position="49"/>
        <end position="290"/>
    </location>
</feature>
<evidence type="ECO:0000256" key="2">
    <source>
        <dbReference type="ARBA" id="ARBA00022723"/>
    </source>
</evidence>
<dbReference type="PANTHER" id="PTHR47338:SF16">
    <property type="entry name" value="TRANSCRIPTION FACTOR, PUTATIVE (AFU_ORTHOLOGUE AFUA_2G09360)-RELATED"/>
    <property type="match status" value="1"/>
</dbReference>
<protein>
    <recommendedName>
        <fullName evidence="6">Xylanolytic transcriptional activator regulatory domain-containing protein</fullName>
    </recommendedName>
</protein>
<keyword evidence="2" id="KW-0479">Metal-binding</keyword>
<proteinExistence type="predicted"/>
<evidence type="ECO:0000256" key="3">
    <source>
        <dbReference type="ARBA" id="ARBA00023015"/>
    </source>
</evidence>
<dbReference type="PANTHER" id="PTHR47338">
    <property type="entry name" value="ZN(II)2CYS6 TRANSCRIPTION FACTOR (EUROFUNG)-RELATED"/>
    <property type="match status" value="1"/>
</dbReference>
<reference evidence="7 8" key="1">
    <citation type="submission" date="2024-07" db="EMBL/GenBank/DDBJ databases">
        <title>Section-level genome sequencing and comparative genomics of Aspergillus sections Usti and Cavernicolus.</title>
        <authorList>
            <consortium name="Lawrence Berkeley National Laboratory"/>
            <person name="Nybo J.L."/>
            <person name="Vesth T.C."/>
            <person name="Theobald S."/>
            <person name="Frisvad J.C."/>
            <person name="Larsen T.O."/>
            <person name="Kjaerboelling I."/>
            <person name="Rothschild-Mancinelli K."/>
            <person name="Lyhne E.K."/>
            <person name="Kogle M.E."/>
            <person name="Barry K."/>
            <person name="Clum A."/>
            <person name="Na H."/>
            <person name="Ledsgaard L."/>
            <person name="Lin J."/>
            <person name="Lipzen A."/>
            <person name="Kuo A."/>
            <person name="Riley R."/>
            <person name="Mondo S."/>
            <person name="Labutti K."/>
            <person name="Haridas S."/>
            <person name="Pangalinan J."/>
            <person name="Salamov A.A."/>
            <person name="Simmons B.A."/>
            <person name="Magnuson J.K."/>
            <person name="Chen J."/>
            <person name="Drula E."/>
            <person name="Henrissat B."/>
            <person name="Wiebenga A."/>
            <person name="Lubbers R.J."/>
            <person name="Gomes A.C."/>
            <person name="Makela M.R."/>
            <person name="Stajich J."/>
            <person name="Grigoriev I.V."/>
            <person name="Mortensen U.H."/>
            <person name="De Vries R.P."/>
            <person name="Baker S.E."/>
            <person name="Andersen M.R."/>
        </authorList>
    </citation>
    <scope>NUCLEOTIDE SEQUENCE [LARGE SCALE GENOMIC DNA]</scope>
    <source>
        <strain evidence="7 8">CBS 123904</strain>
    </source>
</reference>
<keyword evidence="5" id="KW-0539">Nucleus</keyword>
<organism evidence="7 8">
    <name type="scientific">Aspergillus pseudoustus</name>
    <dbReference type="NCBI Taxonomy" id="1810923"/>
    <lineage>
        <taxon>Eukaryota</taxon>
        <taxon>Fungi</taxon>
        <taxon>Dikarya</taxon>
        <taxon>Ascomycota</taxon>
        <taxon>Pezizomycotina</taxon>
        <taxon>Eurotiomycetes</taxon>
        <taxon>Eurotiomycetidae</taxon>
        <taxon>Eurotiales</taxon>
        <taxon>Aspergillaceae</taxon>
        <taxon>Aspergillus</taxon>
        <taxon>Aspergillus subgen. Nidulantes</taxon>
    </lineage>
</organism>
<evidence type="ECO:0000256" key="4">
    <source>
        <dbReference type="ARBA" id="ARBA00023163"/>
    </source>
</evidence>
<dbReference type="CDD" id="cd12148">
    <property type="entry name" value="fungal_TF_MHR"/>
    <property type="match status" value="1"/>
</dbReference>
<evidence type="ECO:0000256" key="5">
    <source>
        <dbReference type="ARBA" id="ARBA00023242"/>
    </source>
</evidence>
<dbReference type="EMBL" id="JBFXLU010000462">
    <property type="protein sequence ID" value="KAL2826021.1"/>
    <property type="molecule type" value="Genomic_DNA"/>
</dbReference>
<keyword evidence="3" id="KW-0805">Transcription regulation</keyword>
<dbReference type="InterPro" id="IPR050815">
    <property type="entry name" value="TF_fung"/>
</dbReference>
<accession>A0ABR4IE41</accession>
<name>A0ABR4IE41_9EURO</name>